<evidence type="ECO:0000256" key="6">
    <source>
        <dbReference type="ARBA" id="ARBA00022857"/>
    </source>
</evidence>
<proteinExistence type="inferred from homology"/>
<dbReference type="FunFam" id="3.50.50.60:FF:000100">
    <property type="entry name" value="Flavin-containing monooxygenase"/>
    <property type="match status" value="1"/>
</dbReference>
<evidence type="ECO:0000313" key="12">
    <source>
        <dbReference type="EMBL" id="KAK6924336.1"/>
    </source>
</evidence>
<keyword evidence="4" id="KW-0285">Flavoprotein</keyword>
<evidence type="ECO:0000256" key="3">
    <source>
        <dbReference type="ARBA" id="ARBA00009183"/>
    </source>
</evidence>
<keyword evidence="8" id="KW-0503">Monooxygenase</keyword>
<comment type="pathway">
    <text evidence="2">Plant hormone metabolism; auxin biosynthesis.</text>
</comment>
<sequence length="455" mass="51537">VNCLNIEKMEWYGKEYQRKQSLQILAEKKELTKTSARKFNFPNQQPGIFRSAHEMWPEMMVSELKRVRTPGTIIIGAGPSGLAAAACLKRKGVPSLILEKENCLAPLWKLKTYDHLSLHLPKKYCELPYMTFPPEFPRYPTKQQFINYLEAYAEHFSIQPIFKQDVQRAWFDANMNFWRLKTNETEFVCRWLIVATGENAEPVLPEITGISDFGGKMLHTRSYKNGTDFKGSKVLVVGCGNSGMETSLDLSNNGAQVSLVVRDKLHVLPREILGRSTFAVSLWLLKWFPVKLVDRFLLLCSWLILGDTHQVGISRPPVGPLELKNITGKTPVLDVGAINKIKSGEIKVVPGIQRFTNKGAEFVNGKVEEFESVILATGYTSNVPSWLKDCEFFDKQRGYPKIPFSNKWKGKNGLYSVGFTGQGLFGASIDAKRVAEAIWRQWSSQMKHLQLGKQV</sequence>
<keyword evidence="13" id="KW-1185">Reference proteome</keyword>
<dbReference type="PANTHER" id="PTHR43539:SF56">
    <property type="entry name" value="EXPRESSED PROTEIN"/>
    <property type="match status" value="1"/>
</dbReference>
<dbReference type="PANTHER" id="PTHR43539">
    <property type="entry name" value="FLAVIN-BINDING MONOOXYGENASE-LIKE PROTEIN (AFU_ORTHOLOGUE AFUA_4G09220)"/>
    <property type="match status" value="1"/>
</dbReference>
<name>A0AAN8V6C5_9MAGN</name>
<dbReference type="InterPro" id="IPR050982">
    <property type="entry name" value="Auxin_biosynth/cation_transpt"/>
</dbReference>
<dbReference type="Proteomes" id="UP001370490">
    <property type="component" value="Unassembled WGS sequence"/>
</dbReference>
<feature type="non-terminal residue" evidence="12">
    <location>
        <position position="1"/>
    </location>
</feature>
<dbReference type="PRINTS" id="PR00469">
    <property type="entry name" value="PNDRDTASEII"/>
</dbReference>
<keyword evidence="6" id="KW-0521">NADP</keyword>
<evidence type="ECO:0000256" key="7">
    <source>
        <dbReference type="ARBA" id="ARBA00023002"/>
    </source>
</evidence>
<evidence type="ECO:0000256" key="1">
    <source>
        <dbReference type="ARBA" id="ARBA00001974"/>
    </source>
</evidence>
<comment type="caution">
    <text evidence="12">The sequence shown here is derived from an EMBL/GenBank/DDBJ whole genome shotgun (WGS) entry which is preliminary data.</text>
</comment>
<evidence type="ECO:0000256" key="4">
    <source>
        <dbReference type="ARBA" id="ARBA00022630"/>
    </source>
</evidence>
<dbReference type="GO" id="GO:0050660">
    <property type="term" value="F:flavin adenine dinucleotide binding"/>
    <property type="evidence" value="ECO:0007669"/>
    <property type="project" value="TreeGrafter"/>
</dbReference>
<reference evidence="12 13" key="1">
    <citation type="submission" date="2023-12" db="EMBL/GenBank/DDBJ databases">
        <title>A high-quality genome assembly for Dillenia turbinata (Dilleniales).</title>
        <authorList>
            <person name="Chanderbali A."/>
        </authorList>
    </citation>
    <scope>NUCLEOTIDE SEQUENCE [LARGE SCALE GENOMIC DNA]</scope>
    <source>
        <strain evidence="12">LSX21</strain>
        <tissue evidence="12">Leaf</tissue>
    </source>
</reference>
<dbReference type="Gene3D" id="3.50.50.60">
    <property type="entry name" value="FAD/NAD(P)-binding domain"/>
    <property type="match status" value="1"/>
</dbReference>
<evidence type="ECO:0000256" key="10">
    <source>
        <dbReference type="ARBA" id="ARBA00039148"/>
    </source>
</evidence>
<evidence type="ECO:0000313" key="13">
    <source>
        <dbReference type="Proteomes" id="UP001370490"/>
    </source>
</evidence>
<dbReference type="EMBL" id="JBAMMX010000017">
    <property type="protein sequence ID" value="KAK6924336.1"/>
    <property type="molecule type" value="Genomic_DNA"/>
</dbReference>
<evidence type="ECO:0000256" key="2">
    <source>
        <dbReference type="ARBA" id="ARBA00004814"/>
    </source>
</evidence>
<keyword evidence="5" id="KW-0274">FAD</keyword>
<protein>
    <recommendedName>
        <fullName evidence="10">indole-3-pyruvate monooxygenase</fullName>
        <ecNumber evidence="10">1.14.13.168</ecNumber>
    </recommendedName>
</protein>
<keyword evidence="9" id="KW-0073">Auxin biosynthesis</keyword>
<organism evidence="12 13">
    <name type="scientific">Dillenia turbinata</name>
    <dbReference type="NCBI Taxonomy" id="194707"/>
    <lineage>
        <taxon>Eukaryota</taxon>
        <taxon>Viridiplantae</taxon>
        <taxon>Streptophyta</taxon>
        <taxon>Embryophyta</taxon>
        <taxon>Tracheophyta</taxon>
        <taxon>Spermatophyta</taxon>
        <taxon>Magnoliopsida</taxon>
        <taxon>eudicotyledons</taxon>
        <taxon>Gunneridae</taxon>
        <taxon>Pentapetalae</taxon>
        <taxon>Dilleniales</taxon>
        <taxon>Dilleniaceae</taxon>
        <taxon>Dillenia</taxon>
    </lineage>
</organism>
<dbReference type="GO" id="GO:0103075">
    <property type="term" value="F:indole-3-pyruvate monooxygenase activity"/>
    <property type="evidence" value="ECO:0007669"/>
    <property type="project" value="UniProtKB-EC"/>
</dbReference>
<accession>A0AAN8V6C5</accession>
<evidence type="ECO:0000256" key="8">
    <source>
        <dbReference type="ARBA" id="ARBA00023033"/>
    </source>
</evidence>
<dbReference type="Pfam" id="PF13738">
    <property type="entry name" value="Pyr_redox_3"/>
    <property type="match status" value="1"/>
</dbReference>
<evidence type="ECO:0000256" key="5">
    <source>
        <dbReference type="ARBA" id="ARBA00022827"/>
    </source>
</evidence>
<comment type="cofactor">
    <cofactor evidence="1">
        <name>FAD</name>
        <dbReference type="ChEBI" id="CHEBI:57692"/>
    </cofactor>
</comment>
<evidence type="ECO:0000256" key="9">
    <source>
        <dbReference type="ARBA" id="ARBA00023070"/>
    </source>
</evidence>
<dbReference type="InterPro" id="IPR036188">
    <property type="entry name" value="FAD/NAD-bd_sf"/>
</dbReference>
<dbReference type="GO" id="GO:0009851">
    <property type="term" value="P:auxin biosynthetic process"/>
    <property type="evidence" value="ECO:0007669"/>
    <property type="project" value="UniProtKB-KW"/>
</dbReference>
<dbReference type="EC" id="1.14.13.168" evidence="10"/>
<dbReference type="AlphaFoldDB" id="A0AAN8V6C5"/>
<gene>
    <name evidence="12" type="ORF">RJ641_010536</name>
</gene>
<comment type="catalytic activity">
    <reaction evidence="11">
        <text>indole-3-pyruvate + NADPH + O2 + H(+) = (indol-3-yl)acetate + CO2 + NADP(+) + H2O</text>
        <dbReference type="Rhea" id="RHEA:34331"/>
        <dbReference type="ChEBI" id="CHEBI:15377"/>
        <dbReference type="ChEBI" id="CHEBI:15378"/>
        <dbReference type="ChEBI" id="CHEBI:15379"/>
        <dbReference type="ChEBI" id="CHEBI:16526"/>
        <dbReference type="ChEBI" id="CHEBI:17640"/>
        <dbReference type="ChEBI" id="CHEBI:30854"/>
        <dbReference type="ChEBI" id="CHEBI:57783"/>
        <dbReference type="ChEBI" id="CHEBI:58349"/>
        <dbReference type="EC" id="1.14.13.168"/>
    </reaction>
</comment>
<keyword evidence="7" id="KW-0560">Oxidoreductase</keyword>
<dbReference type="PRINTS" id="PR00368">
    <property type="entry name" value="FADPNR"/>
</dbReference>
<comment type="similarity">
    <text evidence="3">Belongs to the FMO family.</text>
</comment>
<dbReference type="SUPFAM" id="SSF51905">
    <property type="entry name" value="FAD/NAD(P)-binding domain"/>
    <property type="match status" value="2"/>
</dbReference>
<evidence type="ECO:0000256" key="11">
    <source>
        <dbReference type="ARBA" id="ARBA00047707"/>
    </source>
</evidence>